<dbReference type="InterPro" id="IPR052897">
    <property type="entry name" value="Sec-Metab_Biosynth_Hydrolase"/>
</dbReference>
<protein>
    <recommendedName>
        <fullName evidence="1">AB hydrolase-1 domain-containing protein</fullName>
    </recommendedName>
</protein>
<dbReference type="PANTHER" id="PTHR37017:SF13">
    <property type="entry name" value="AB HYDROLASE-1 DOMAIN-CONTAINING PROTEIN"/>
    <property type="match status" value="1"/>
</dbReference>
<dbReference type="STRING" id="1283841.A0A084QX54"/>
<dbReference type="AlphaFoldDB" id="A0A084QX54"/>
<evidence type="ECO:0000313" key="3">
    <source>
        <dbReference type="Proteomes" id="UP000028524"/>
    </source>
</evidence>
<dbReference type="HOGENOM" id="CLU_046066_1_1_1"/>
<dbReference type="PANTHER" id="PTHR37017">
    <property type="entry name" value="AB HYDROLASE-1 DOMAIN-CONTAINING PROTEIN-RELATED"/>
    <property type="match status" value="1"/>
</dbReference>
<dbReference type="InterPro" id="IPR029058">
    <property type="entry name" value="AB_hydrolase_fold"/>
</dbReference>
<evidence type="ECO:0000259" key="1">
    <source>
        <dbReference type="Pfam" id="PF12697"/>
    </source>
</evidence>
<dbReference type="InterPro" id="IPR000073">
    <property type="entry name" value="AB_hydrolase_1"/>
</dbReference>
<evidence type="ECO:0000313" key="2">
    <source>
        <dbReference type="EMBL" id="KFA68539.1"/>
    </source>
</evidence>
<gene>
    <name evidence="2" type="ORF">S40285_07051</name>
</gene>
<keyword evidence="3" id="KW-1185">Reference proteome</keyword>
<dbReference type="SUPFAM" id="SSF53474">
    <property type="entry name" value="alpha/beta-Hydrolases"/>
    <property type="match status" value="1"/>
</dbReference>
<name>A0A084QX54_STAC4</name>
<dbReference type="Pfam" id="PF12697">
    <property type="entry name" value="Abhydrolase_6"/>
    <property type="match status" value="1"/>
</dbReference>
<sequence>MYTEKPLLGIVHGAWHDPTFYIHLNKALRLQGFSVLTPRNETVGLDNSVASKTHIDDVRVIHQELLPHLDVGRRAVIVCHSYGGVTGTCAMKFHSIEERAARGLSGGIIAILYLSALVVPERGLSVFTFCGSTWPTWQREEVRFEQDVRHRHTLIAYNQSGLRVLKSEAADVLFTGIPSFERHLLYNRLLGQSDASFTTEIDYTPEESMVKKVYIICLRDEAISKEEQDYMAVAINATRVQMECGHSPFLESTKIEELARLIESVVP</sequence>
<feature type="domain" description="AB hydrolase-1" evidence="1">
    <location>
        <begin position="11"/>
        <end position="251"/>
    </location>
</feature>
<dbReference type="InParanoid" id="A0A084QX54"/>
<accession>A0A084QX54</accession>
<organism evidence="2 3">
    <name type="scientific">Stachybotrys chlorohalonatus (strain IBT 40285)</name>
    <dbReference type="NCBI Taxonomy" id="1283841"/>
    <lineage>
        <taxon>Eukaryota</taxon>
        <taxon>Fungi</taxon>
        <taxon>Dikarya</taxon>
        <taxon>Ascomycota</taxon>
        <taxon>Pezizomycotina</taxon>
        <taxon>Sordariomycetes</taxon>
        <taxon>Hypocreomycetidae</taxon>
        <taxon>Hypocreales</taxon>
        <taxon>Stachybotryaceae</taxon>
        <taxon>Stachybotrys</taxon>
    </lineage>
</organism>
<proteinExistence type="predicted"/>
<dbReference type="Gene3D" id="3.40.50.1820">
    <property type="entry name" value="alpha/beta hydrolase"/>
    <property type="match status" value="1"/>
</dbReference>
<dbReference type="OrthoDB" id="1263307at2759"/>
<dbReference type="Proteomes" id="UP000028524">
    <property type="component" value="Unassembled WGS sequence"/>
</dbReference>
<reference evidence="2 3" key="1">
    <citation type="journal article" date="2014" name="BMC Genomics">
        <title>Comparative genome sequencing reveals chemotype-specific gene clusters in the toxigenic black mold Stachybotrys.</title>
        <authorList>
            <person name="Semeiks J."/>
            <person name="Borek D."/>
            <person name="Otwinowski Z."/>
            <person name="Grishin N.V."/>
        </authorList>
    </citation>
    <scope>NUCLEOTIDE SEQUENCE [LARGE SCALE GENOMIC DNA]</scope>
    <source>
        <strain evidence="2 3">IBT 40285</strain>
    </source>
</reference>
<dbReference type="EMBL" id="KL659824">
    <property type="protein sequence ID" value="KFA68539.1"/>
    <property type="molecule type" value="Genomic_DNA"/>
</dbReference>